<feature type="signal peptide" evidence="3">
    <location>
        <begin position="1"/>
        <end position="19"/>
    </location>
</feature>
<dbReference type="OMA" id="DERHECY"/>
<dbReference type="InterPro" id="IPR016169">
    <property type="entry name" value="FAD-bd_PCMH_sub2"/>
</dbReference>
<dbReference type="Pfam" id="PF08031">
    <property type="entry name" value="BBE"/>
    <property type="match status" value="1"/>
</dbReference>
<reference evidence="5 6" key="2">
    <citation type="journal article" date="2012" name="Open Biol.">
        <title>Characteristics of nucleosomes and linker DNA regions on the genome of the basidiomycete Mixia osmundae revealed by mono- and dinucleosome mapping.</title>
        <authorList>
            <person name="Nishida H."/>
            <person name="Kondo S."/>
            <person name="Matsumoto T."/>
            <person name="Suzuki Y."/>
            <person name="Yoshikawa H."/>
            <person name="Taylor T.D."/>
            <person name="Sugiyama J."/>
        </authorList>
    </citation>
    <scope>NUCLEOTIDE SEQUENCE [LARGE SCALE GENOMIC DNA]</scope>
    <source>
        <strain evidence="6">CBS 9802 / IAM 14324 / JCM 22182 / KY 12970</strain>
    </source>
</reference>
<evidence type="ECO:0000313" key="5">
    <source>
        <dbReference type="EMBL" id="GAA95620.1"/>
    </source>
</evidence>
<organism evidence="5 6">
    <name type="scientific">Mixia osmundae (strain CBS 9802 / IAM 14324 / JCM 22182 / KY 12970)</name>
    <dbReference type="NCBI Taxonomy" id="764103"/>
    <lineage>
        <taxon>Eukaryota</taxon>
        <taxon>Fungi</taxon>
        <taxon>Dikarya</taxon>
        <taxon>Basidiomycota</taxon>
        <taxon>Pucciniomycotina</taxon>
        <taxon>Mixiomycetes</taxon>
        <taxon>Mixiales</taxon>
        <taxon>Mixiaceae</taxon>
        <taxon>Mixia</taxon>
    </lineage>
</organism>
<feature type="chain" id="PRO_5009955584" description="FAD-binding PCMH-type domain-containing protein" evidence="3">
    <location>
        <begin position="20"/>
        <end position="613"/>
    </location>
</feature>
<dbReference type="GO" id="GO:0071949">
    <property type="term" value="F:FAD binding"/>
    <property type="evidence" value="ECO:0007669"/>
    <property type="project" value="InterPro"/>
</dbReference>
<dbReference type="AlphaFoldDB" id="G7DYG0"/>
<reference evidence="5 6" key="1">
    <citation type="journal article" date="2011" name="J. Gen. Appl. Microbiol.">
        <title>Draft genome sequencing of the enigmatic basidiomycete Mixia osmundae.</title>
        <authorList>
            <person name="Nishida H."/>
            <person name="Nagatsuka Y."/>
            <person name="Sugiyama J."/>
        </authorList>
    </citation>
    <scope>NUCLEOTIDE SEQUENCE [LARGE SCALE GENOMIC DNA]</scope>
    <source>
        <strain evidence="6">CBS 9802 / IAM 14324 / JCM 22182 / KY 12970</strain>
    </source>
</reference>
<accession>G7DYG0</accession>
<evidence type="ECO:0000256" key="1">
    <source>
        <dbReference type="ARBA" id="ARBA00005466"/>
    </source>
</evidence>
<dbReference type="SUPFAM" id="SSF56176">
    <property type="entry name" value="FAD-binding/transporter-associated domain-like"/>
    <property type="match status" value="1"/>
</dbReference>
<dbReference type="InterPro" id="IPR006094">
    <property type="entry name" value="Oxid_FAD_bind_N"/>
</dbReference>
<gene>
    <name evidence="5" type="primary">Mo02276</name>
    <name evidence="5" type="ORF">E5Q_02276</name>
</gene>
<protein>
    <recommendedName>
        <fullName evidence="4">FAD-binding PCMH-type domain-containing protein</fullName>
    </recommendedName>
</protein>
<dbReference type="GO" id="GO:0016491">
    <property type="term" value="F:oxidoreductase activity"/>
    <property type="evidence" value="ECO:0007669"/>
    <property type="project" value="UniProtKB-KW"/>
</dbReference>
<dbReference type="EMBL" id="BABT02000062">
    <property type="protein sequence ID" value="GAA95620.1"/>
    <property type="molecule type" value="Genomic_DNA"/>
</dbReference>
<comment type="similarity">
    <text evidence="1">Belongs to the oxygen-dependent FAD-linked oxidoreductase family.</text>
</comment>
<dbReference type="Gene3D" id="3.30.465.10">
    <property type="match status" value="2"/>
</dbReference>
<dbReference type="OrthoDB" id="9983560at2759"/>
<name>G7DYG0_MIXOS</name>
<dbReference type="eggNOG" id="ENOG502QU1B">
    <property type="taxonomic scope" value="Eukaryota"/>
</dbReference>
<dbReference type="PANTHER" id="PTHR13878">
    <property type="entry name" value="GULONOLACTONE OXIDASE"/>
    <property type="match status" value="1"/>
</dbReference>
<evidence type="ECO:0000259" key="4">
    <source>
        <dbReference type="PROSITE" id="PS51387"/>
    </source>
</evidence>
<proteinExistence type="inferred from homology"/>
<dbReference type="PROSITE" id="PS51387">
    <property type="entry name" value="FAD_PCMH"/>
    <property type="match status" value="1"/>
</dbReference>
<dbReference type="InterPro" id="IPR012951">
    <property type="entry name" value="BBE"/>
</dbReference>
<dbReference type="InterPro" id="IPR050432">
    <property type="entry name" value="FAD-linked_Oxidoreductases_BP"/>
</dbReference>
<dbReference type="RefSeq" id="XP_014570117.1">
    <property type="nucleotide sequence ID" value="XM_014714631.1"/>
</dbReference>
<keyword evidence="6" id="KW-1185">Reference proteome</keyword>
<comment type="caution">
    <text evidence="5">The sequence shown here is derived from an EMBL/GenBank/DDBJ whole genome shotgun (WGS) entry which is preliminary data.</text>
</comment>
<feature type="domain" description="FAD-binding PCMH-type" evidence="4">
    <location>
        <begin position="139"/>
        <end position="321"/>
    </location>
</feature>
<dbReference type="Proteomes" id="UP000009131">
    <property type="component" value="Unassembled WGS sequence"/>
</dbReference>
<keyword evidence="2" id="KW-0560">Oxidoreductase</keyword>
<dbReference type="PROSITE" id="PS00862">
    <property type="entry name" value="OX2_COVAL_FAD"/>
    <property type="match status" value="1"/>
</dbReference>
<dbReference type="PANTHER" id="PTHR13878:SF91">
    <property type="entry name" value="FAD BINDING DOMAIN PROTEIN (AFU_ORTHOLOGUE AFUA_6G12070)-RELATED"/>
    <property type="match status" value="1"/>
</dbReference>
<dbReference type="HOGENOM" id="CLU_018354_4_0_1"/>
<dbReference type="STRING" id="764103.G7DYG0"/>
<evidence type="ECO:0000256" key="3">
    <source>
        <dbReference type="SAM" id="SignalP"/>
    </source>
</evidence>
<dbReference type="InterPro" id="IPR016166">
    <property type="entry name" value="FAD-bd_PCMH"/>
</dbReference>
<dbReference type="InParanoid" id="G7DYG0"/>
<dbReference type="InterPro" id="IPR036318">
    <property type="entry name" value="FAD-bd_PCMH-like_sf"/>
</dbReference>
<keyword evidence="3" id="KW-0732">Signal</keyword>
<evidence type="ECO:0000313" key="6">
    <source>
        <dbReference type="Proteomes" id="UP000009131"/>
    </source>
</evidence>
<sequence>MRATALYLAIVAVCARCTATPVSYATSGNTAAINKVTPKEWAALKTAVGGRLYPLKPWPSPCYSAYNNGTSTVVQTPDLLGGCKTVQSDYTDPPSISNQPAGYHQPNWAACLKTSQSCNLNSLLPQDPTYYAPPAVCYQGSVPSYYIDVRQNSDVQAALAFSQYTGVPLVVKSTGHDYKGRSSAPNSLMLWMHNLKALTYSDSYVASGCAASTATSAITMGAGTQFIDAYNFADSHNKVIVGGSSETVGITGGWLAGVGHSALSNTLGLGSDNVLSITAVTGKGQVLTATRCSNQGLFFAMRGGGTSYAVLMSATFKAHPAVTLQTAYIRFVTANLNGVEGFVKTLIANQQAQEAAGFGGYIVPGAMGTQQAAGLILFTPSVNLTTAQAVMKPVTDYVQNTFGTGNVPLTNQVTTTGSFLQTYKSTILPNQEKSGISLHLASRLVPKTAFKDAPSQAALLSAVMNAVKTLVPIVPGVATLGLYDFTANPAQILVTTPANYKTDGTGSANPAWYSSSWHFPMGSGFADTSTSAQSQTAYALTQKAIAPLRAITPIAAYQNEADSDEPNYTQSFWGSNYANLLKAKQAYDPLNLIQHHQGVGYNASDPRYSCFDN</sequence>
<dbReference type="InterPro" id="IPR006093">
    <property type="entry name" value="Oxy_OxRdtase_FAD_BS"/>
</dbReference>
<evidence type="ECO:0000256" key="2">
    <source>
        <dbReference type="ARBA" id="ARBA00023002"/>
    </source>
</evidence>
<dbReference type="Pfam" id="PF01565">
    <property type="entry name" value="FAD_binding_4"/>
    <property type="match status" value="1"/>
</dbReference>